<feature type="non-terminal residue" evidence="2">
    <location>
        <position position="100"/>
    </location>
</feature>
<name>A0A392SPK7_9FABA</name>
<accession>A0A392SPK7</accession>
<dbReference type="EMBL" id="LXQA010422137">
    <property type="protein sequence ID" value="MCI50801.1"/>
    <property type="molecule type" value="Genomic_DNA"/>
</dbReference>
<comment type="caution">
    <text evidence="2">The sequence shown here is derived from an EMBL/GenBank/DDBJ whole genome shotgun (WGS) entry which is preliminary data.</text>
</comment>
<organism evidence="2 3">
    <name type="scientific">Trifolium medium</name>
    <dbReference type="NCBI Taxonomy" id="97028"/>
    <lineage>
        <taxon>Eukaryota</taxon>
        <taxon>Viridiplantae</taxon>
        <taxon>Streptophyta</taxon>
        <taxon>Embryophyta</taxon>
        <taxon>Tracheophyta</taxon>
        <taxon>Spermatophyta</taxon>
        <taxon>Magnoliopsida</taxon>
        <taxon>eudicotyledons</taxon>
        <taxon>Gunneridae</taxon>
        <taxon>Pentapetalae</taxon>
        <taxon>rosids</taxon>
        <taxon>fabids</taxon>
        <taxon>Fabales</taxon>
        <taxon>Fabaceae</taxon>
        <taxon>Papilionoideae</taxon>
        <taxon>50 kb inversion clade</taxon>
        <taxon>NPAAA clade</taxon>
        <taxon>Hologalegina</taxon>
        <taxon>IRL clade</taxon>
        <taxon>Trifolieae</taxon>
        <taxon>Trifolium</taxon>
    </lineage>
</organism>
<reference evidence="2 3" key="1">
    <citation type="journal article" date="2018" name="Front. Plant Sci.">
        <title>Red Clover (Trifolium pratense) and Zigzag Clover (T. medium) - A Picture of Genomic Similarities and Differences.</title>
        <authorList>
            <person name="Dluhosova J."/>
            <person name="Istvanek J."/>
            <person name="Nedelnik J."/>
            <person name="Repkova J."/>
        </authorList>
    </citation>
    <scope>NUCLEOTIDE SEQUENCE [LARGE SCALE GENOMIC DNA]</scope>
    <source>
        <strain evidence="3">cv. 10/8</strain>
        <tissue evidence="2">Leaf</tissue>
    </source>
</reference>
<feature type="compositionally biased region" description="Basic residues" evidence="1">
    <location>
        <begin position="31"/>
        <end position="41"/>
    </location>
</feature>
<feature type="non-terminal residue" evidence="2">
    <location>
        <position position="1"/>
    </location>
</feature>
<keyword evidence="3" id="KW-1185">Reference proteome</keyword>
<dbReference type="Proteomes" id="UP000265520">
    <property type="component" value="Unassembled WGS sequence"/>
</dbReference>
<feature type="region of interest" description="Disordered" evidence="1">
    <location>
        <begin position="68"/>
        <end position="100"/>
    </location>
</feature>
<evidence type="ECO:0000313" key="3">
    <source>
        <dbReference type="Proteomes" id="UP000265520"/>
    </source>
</evidence>
<proteinExistence type="predicted"/>
<dbReference type="AlphaFoldDB" id="A0A392SPK7"/>
<feature type="compositionally biased region" description="Polar residues" evidence="1">
    <location>
        <begin position="87"/>
        <end position="100"/>
    </location>
</feature>
<protein>
    <submittedName>
        <fullName evidence="2">Protein BREAST CANCER SUSCEPTIBILITY 1-like</fullName>
    </submittedName>
</protein>
<evidence type="ECO:0000313" key="2">
    <source>
        <dbReference type="EMBL" id="MCI50801.1"/>
    </source>
</evidence>
<feature type="region of interest" description="Disordered" evidence="1">
    <location>
        <begin position="1"/>
        <end position="54"/>
    </location>
</feature>
<sequence>DEDKPCKGDSKSGEKGTSGTQENHPEEEKSPKRKKLAKKLKASTNCAEPSFPAKKRVQVPQDILSETPMRNLKSGGSVSLINKEGTQKASTKGNEMEIQS</sequence>
<evidence type="ECO:0000256" key="1">
    <source>
        <dbReference type="SAM" id="MobiDB-lite"/>
    </source>
</evidence>
<feature type="compositionally biased region" description="Basic and acidic residues" evidence="1">
    <location>
        <begin position="1"/>
        <end position="14"/>
    </location>
</feature>